<protein>
    <submittedName>
        <fullName evidence="1">Uncharacterized protein</fullName>
    </submittedName>
</protein>
<feature type="non-terminal residue" evidence="1">
    <location>
        <position position="1"/>
    </location>
</feature>
<comment type="caution">
    <text evidence="1">The sequence shown here is derived from an EMBL/GenBank/DDBJ whole genome shotgun (WGS) entry which is preliminary data.</text>
</comment>
<name>A0A8X6M856_9ARAC</name>
<proteinExistence type="predicted"/>
<dbReference type="AlphaFoldDB" id="A0A8X6M856"/>
<reference evidence="1" key="1">
    <citation type="submission" date="2020-08" db="EMBL/GenBank/DDBJ databases">
        <title>Multicomponent nature underlies the extraordinary mechanical properties of spider dragline silk.</title>
        <authorList>
            <person name="Kono N."/>
            <person name="Nakamura H."/>
            <person name="Mori M."/>
            <person name="Yoshida Y."/>
            <person name="Ohtoshi R."/>
            <person name="Malay A.D."/>
            <person name="Moran D.A.P."/>
            <person name="Tomita M."/>
            <person name="Numata K."/>
            <person name="Arakawa K."/>
        </authorList>
    </citation>
    <scope>NUCLEOTIDE SEQUENCE</scope>
</reference>
<sequence length="249" mass="27490">VSQLFTAVLEEVCRSVKSNLGDLTKAHTRKLIHIHERSTNHRASHFFPRPLAVAVSAGSAQPEYQLVGCLSTQRAGGLGSRVVKYRIMVSGGQVSDSGAALVFNEISSSVWKENPISVGFLFINSSLRIPLFKLYDHKQASHKHHISVSEVGRQVSDSEYRRLQAVYDHKQASTSIIFLVSEVGRQVSGGQVSDSGAALVFNEISSSVWKENPISVGFLFINSSLRIPPSSSCIRPQASYFWYLKLEDR</sequence>
<evidence type="ECO:0000313" key="1">
    <source>
        <dbReference type="EMBL" id="GFS33677.1"/>
    </source>
</evidence>
<dbReference type="EMBL" id="BMAV01024523">
    <property type="protein sequence ID" value="GFS33677.1"/>
    <property type="molecule type" value="Genomic_DNA"/>
</dbReference>
<keyword evidence="2" id="KW-1185">Reference proteome</keyword>
<organism evidence="1 2">
    <name type="scientific">Trichonephila inaurata madagascariensis</name>
    <dbReference type="NCBI Taxonomy" id="2747483"/>
    <lineage>
        <taxon>Eukaryota</taxon>
        <taxon>Metazoa</taxon>
        <taxon>Ecdysozoa</taxon>
        <taxon>Arthropoda</taxon>
        <taxon>Chelicerata</taxon>
        <taxon>Arachnida</taxon>
        <taxon>Araneae</taxon>
        <taxon>Araneomorphae</taxon>
        <taxon>Entelegynae</taxon>
        <taxon>Araneoidea</taxon>
        <taxon>Nephilidae</taxon>
        <taxon>Trichonephila</taxon>
        <taxon>Trichonephila inaurata</taxon>
    </lineage>
</organism>
<dbReference type="Proteomes" id="UP000886998">
    <property type="component" value="Unassembled WGS sequence"/>
</dbReference>
<accession>A0A8X6M856</accession>
<gene>
    <name evidence="1" type="ORF">TNIN_106121</name>
</gene>
<evidence type="ECO:0000313" key="2">
    <source>
        <dbReference type="Proteomes" id="UP000886998"/>
    </source>
</evidence>